<dbReference type="EMBL" id="CAJVPL010000295">
    <property type="protein sequence ID" value="CAG8479823.1"/>
    <property type="molecule type" value="Genomic_DNA"/>
</dbReference>
<organism evidence="1 2">
    <name type="scientific">Ambispora gerdemannii</name>
    <dbReference type="NCBI Taxonomy" id="144530"/>
    <lineage>
        <taxon>Eukaryota</taxon>
        <taxon>Fungi</taxon>
        <taxon>Fungi incertae sedis</taxon>
        <taxon>Mucoromycota</taxon>
        <taxon>Glomeromycotina</taxon>
        <taxon>Glomeromycetes</taxon>
        <taxon>Archaeosporales</taxon>
        <taxon>Ambisporaceae</taxon>
        <taxon>Ambispora</taxon>
    </lineage>
</organism>
<accession>A0A9N8WAE9</accession>
<dbReference type="OrthoDB" id="2467466at2759"/>
<evidence type="ECO:0000313" key="2">
    <source>
        <dbReference type="Proteomes" id="UP000789831"/>
    </source>
</evidence>
<evidence type="ECO:0000313" key="1">
    <source>
        <dbReference type="EMBL" id="CAG8479823.1"/>
    </source>
</evidence>
<dbReference type="Proteomes" id="UP000789831">
    <property type="component" value="Unassembled WGS sequence"/>
</dbReference>
<gene>
    <name evidence="1" type="ORF">AGERDE_LOCUS3176</name>
</gene>
<protein>
    <submittedName>
        <fullName evidence="1">3853_t:CDS:1</fullName>
    </submittedName>
</protein>
<comment type="caution">
    <text evidence="1">The sequence shown here is derived from an EMBL/GenBank/DDBJ whole genome shotgun (WGS) entry which is preliminary data.</text>
</comment>
<dbReference type="AlphaFoldDB" id="A0A9N8WAE9"/>
<name>A0A9N8WAE9_9GLOM</name>
<keyword evidence="2" id="KW-1185">Reference proteome</keyword>
<reference evidence="1" key="1">
    <citation type="submission" date="2021-06" db="EMBL/GenBank/DDBJ databases">
        <authorList>
            <person name="Kallberg Y."/>
            <person name="Tangrot J."/>
            <person name="Rosling A."/>
        </authorList>
    </citation>
    <scope>NUCLEOTIDE SEQUENCE</scope>
    <source>
        <strain evidence="1">MT106</strain>
    </source>
</reference>
<sequence length="551" mass="64241">MSERNDPAFYIPNEIFAEIIRHIQESPTLFSCLFVSRDWCRITIPILWQNPFSLINKNKRCVNYLSTSGKIQNFLKICFSKLPTTESSRIPILGLDLLGKRPKYTFDYFSFIREITYLDVSVTIELAFHSKKLQDLIICIMMTHFCREAQKITNMIIPLFDSSIMPHAKIKEMFETSFQQHKQFNLLLIANYQENEDEYENRRNCKYFISRTCEILSYQQRLVELEIFGISDDLTVIIAGLCDLPSKSLVKLKFFDCAFDYEISYEIQKWKFLDDLEELRFHYCRIADDLFRPLDDDYLEYFMNNMTLVTDGKDDEMNTYEYEEDEDDELGDCFVFIGNNKSDDLDDLETVLEEYGYSLYALIGHSKGDHDSFVVRSNTRNHNKAARDRYGSDAMQDLETQGYSIGKPIKNIPESMSVLTIHGTNDEVIYVIDAASFANSISNHILKLINGANRQYPSHKDEPALKLLNIQKIFDWRSYSKRFKAVPEYAEDIKFMLLFRNQRIHTPVVPKGFVPSSLDLSYSRAINSSSTTAKFKSNITKTPVRSFPARQ</sequence>
<proteinExistence type="predicted"/>